<accession>A0A1H6EPK2</accession>
<gene>
    <name evidence="2" type="ORF">SAMN05444920_11476</name>
</gene>
<dbReference type="OrthoDB" id="3638028at2"/>
<evidence type="ECO:0000256" key="1">
    <source>
        <dbReference type="SAM" id="MobiDB-lite"/>
    </source>
</evidence>
<evidence type="ECO:0000313" key="2">
    <source>
        <dbReference type="EMBL" id="SEG99800.1"/>
    </source>
</evidence>
<evidence type="ECO:0000313" key="3">
    <source>
        <dbReference type="Proteomes" id="UP000236732"/>
    </source>
</evidence>
<reference evidence="2 3" key="1">
    <citation type="submission" date="2016-10" db="EMBL/GenBank/DDBJ databases">
        <authorList>
            <person name="de Groot N.N."/>
        </authorList>
    </citation>
    <scope>NUCLEOTIDE SEQUENCE [LARGE SCALE GENOMIC DNA]</scope>
    <source>
        <strain evidence="2 3">CGMCC 4.7037</strain>
    </source>
</reference>
<dbReference type="Proteomes" id="UP000236732">
    <property type="component" value="Unassembled WGS sequence"/>
</dbReference>
<organism evidence="2 3">
    <name type="scientific">Nonomuraea solani</name>
    <dbReference type="NCBI Taxonomy" id="1144553"/>
    <lineage>
        <taxon>Bacteria</taxon>
        <taxon>Bacillati</taxon>
        <taxon>Actinomycetota</taxon>
        <taxon>Actinomycetes</taxon>
        <taxon>Streptosporangiales</taxon>
        <taxon>Streptosporangiaceae</taxon>
        <taxon>Nonomuraea</taxon>
    </lineage>
</organism>
<keyword evidence="3" id="KW-1185">Reference proteome</keyword>
<dbReference type="EMBL" id="FNVT01000014">
    <property type="protein sequence ID" value="SEG99800.1"/>
    <property type="molecule type" value="Genomic_DNA"/>
</dbReference>
<name>A0A1H6EPK2_9ACTN</name>
<dbReference type="RefSeq" id="WP_103960983.1">
    <property type="nucleotide sequence ID" value="NZ_FNVT01000014.1"/>
</dbReference>
<feature type="region of interest" description="Disordered" evidence="1">
    <location>
        <begin position="1"/>
        <end position="23"/>
    </location>
</feature>
<sequence>MARLQEQAGEWEERVREDTKELTHSLPPYVVDAAVSTAGELGRVQPDVILHGGPHPGTFCAPTVSRGRPSPSRDTRACDAGALLKSPVLTLLEADDLGKALHRTLDVFAEFGSALGPVPCRPGRVLGTPPRFPRRAWRSAVRPGSAAIADRLVKHPVLARPGEGAAE</sequence>
<proteinExistence type="predicted"/>
<protein>
    <submittedName>
        <fullName evidence="2">Uncharacterized protein</fullName>
    </submittedName>
</protein>
<dbReference type="AlphaFoldDB" id="A0A1H6EPK2"/>
<feature type="compositionally biased region" description="Basic and acidic residues" evidence="1">
    <location>
        <begin position="11"/>
        <end position="23"/>
    </location>
</feature>